<dbReference type="PANTHER" id="PTHR43768:SF24">
    <property type="entry name" value="TREHALOSE 6-PHOSPHATE PHOSPHATASE"/>
    <property type="match status" value="1"/>
</dbReference>
<dbReference type="SUPFAM" id="SSF56784">
    <property type="entry name" value="HAD-like"/>
    <property type="match status" value="1"/>
</dbReference>
<accession>A0A9E7G5I4</accession>
<comment type="catalytic activity">
    <reaction evidence="1">
        <text>alpha,alpha-trehalose 6-phosphate + H2O = alpha,alpha-trehalose + phosphate</text>
        <dbReference type="Rhea" id="RHEA:23420"/>
        <dbReference type="ChEBI" id="CHEBI:15377"/>
        <dbReference type="ChEBI" id="CHEBI:16551"/>
        <dbReference type="ChEBI" id="CHEBI:43474"/>
        <dbReference type="ChEBI" id="CHEBI:58429"/>
        <dbReference type="EC" id="3.1.3.12"/>
    </reaction>
</comment>
<evidence type="ECO:0000256" key="2">
    <source>
        <dbReference type="ARBA" id="ARBA00001968"/>
    </source>
</evidence>
<dbReference type="GO" id="GO:0005992">
    <property type="term" value="P:trehalose biosynthetic process"/>
    <property type="evidence" value="ECO:0007669"/>
    <property type="project" value="InterPro"/>
</dbReference>
<dbReference type="GO" id="GO:0006412">
    <property type="term" value="P:translation"/>
    <property type="evidence" value="ECO:0007669"/>
    <property type="project" value="InterPro"/>
</dbReference>
<comment type="cofactor">
    <cofactor evidence="2">
        <name>a divalent metal cation</name>
        <dbReference type="ChEBI" id="CHEBI:60240"/>
    </cofactor>
</comment>
<sequence>MSSRDCCCDEPTRKLQSNEDAVKHPSALIAFDRMMSIAKEKMVVVFLDYDGTLSPIVDDPDRAFMSDSMRSAVNKVAQYFPTCIISGRRRDKVYEFVKLTNVYYVGSHGMDIMAPVKPVDEIDSALHEQAIKEKGNEGVLFQPAEEYLPMIEERITRERRAIDRERRIKAAMPLYDCLFLVKPQVRKEALMDLVARVAMQAYQRNGVITDVKSFGTVQLGYGIKKTDGRHYQGQLMQMTMMVPPTFNQELQYLNKEDQLLRWLIVKHRNAVYGLEFINEDEGKDELSMFRSGSLFNKRHNEDDDDDDDDDDGDEEYDVE</sequence>
<dbReference type="SUPFAM" id="SSF54995">
    <property type="entry name" value="Ribosomal protein S6"/>
    <property type="match status" value="1"/>
</dbReference>
<dbReference type="GO" id="GO:0003735">
    <property type="term" value="F:structural constituent of ribosome"/>
    <property type="evidence" value="ECO:0007669"/>
    <property type="project" value="InterPro"/>
</dbReference>
<dbReference type="GO" id="GO:0004805">
    <property type="term" value="F:trehalose-phosphatase activity"/>
    <property type="evidence" value="ECO:0007669"/>
    <property type="project" value="UniProtKB-EC"/>
</dbReference>
<name>A0A9E7G5I4_9LILI</name>
<dbReference type="GO" id="GO:0005840">
    <property type="term" value="C:ribosome"/>
    <property type="evidence" value="ECO:0007669"/>
    <property type="project" value="InterPro"/>
</dbReference>
<dbReference type="InterPro" id="IPR035980">
    <property type="entry name" value="Ribosomal_bS6_sf"/>
</dbReference>
<feature type="region of interest" description="Disordered" evidence="5">
    <location>
        <begin position="294"/>
        <end position="319"/>
    </location>
</feature>
<dbReference type="Pfam" id="PF01250">
    <property type="entry name" value="Ribosomal_S6"/>
    <property type="match status" value="1"/>
</dbReference>
<comment type="similarity">
    <text evidence="3">Belongs to the bacterial ribosomal protein bS6 family.</text>
</comment>
<dbReference type="InterPro" id="IPR014717">
    <property type="entry name" value="Transl_elong_EF1B/ribsomal_bS6"/>
</dbReference>
<evidence type="ECO:0000256" key="1">
    <source>
        <dbReference type="ARBA" id="ARBA00000500"/>
    </source>
</evidence>
<dbReference type="AlphaFoldDB" id="A0A9E7G5I4"/>
<gene>
    <name evidence="6" type="ORF">MUK42_23836</name>
</gene>
<dbReference type="FunFam" id="3.30.70.60:FF:000012">
    <property type="entry name" value="Translation elongation factor EF1B/ribosomal protein S6 family protein"/>
    <property type="match status" value="1"/>
</dbReference>
<evidence type="ECO:0000313" key="7">
    <source>
        <dbReference type="Proteomes" id="UP001055439"/>
    </source>
</evidence>
<dbReference type="InterPro" id="IPR003337">
    <property type="entry name" value="Trehalose_PPase"/>
</dbReference>
<dbReference type="PANTHER" id="PTHR43768">
    <property type="entry name" value="TREHALOSE 6-PHOSPHATE PHOSPHATASE"/>
    <property type="match status" value="1"/>
</dbReference>
<evidence type="ECO:0000313" key="6">
    <source>
        <dbReference type="EMBL" id="URE08455.1"/>
    </source>
</evidence>
<keyword evidence="7" id="KW-1185">Reference proteome</keyword>
<dbReference type="OrthoDB" id="10259681at2759"/>
<dbReference type="Pfam" id="PF02358">
    <property type="entry name" value="Trehalose_PPase"/>
    <property type="match status" value="1"/>
</dbReference>
<dbReference type="EMBL" id="CP097508">
    <property type="protein sequence ID" value="URE08455.1"/>
    <property type="molecule type" value="Genomic_DNA"/>
</dbReference>
<dbReference type="Gene3D" id="3.30.70.60">
    <property type="match status" value="1"/>
</dbReference>
<dbReference type="InterPro" id="IPR036412">
    <property type="entry name" value="HAD-like_sf"/>
</dbReference>
<dbReference type="InterPro" id="IPR023214">
    <property type="entry name" value="HAD_sf"/>
</dbReference>
<keyword evidence="4" id="KW-0378">Hydrolase</keyword>
<dbReference type="Proteomes" id="UP001055439">
    <property type="component" value="Chromosome 6"/>
</dbReference>
<dbReference type="Gene3D" id="3.40.50.1000">
    <property type="entry name" value="HAD superfamily/HAD-like"/>
    <property type="match status" value="1"/>
</dbReference>
<dbReference type="InterPro" id="IPR044651">
    <property type="entry name" value="OTSB-like"/>
</dbReference>
<evidence type="ECO:0000256" key="5">
    <source>
        <dbReference type="SAM" id="MobiDB-lite"/>
    </source>
</evidence>
<reference evidence="6" key="1">
    <citation type="submission" date="2022-05" db="EMBL/GenBank/DDBJ databases">
        <title>The Musa troglodytarum L. genome provides insights into the mechanism of non-climacteric behaviour and enrichment of carotenoids.</title>
        <authorList>
            <person name="Wang J."/>
        </authorList>
    </citation>
    <scope>NUCLEOTIDE SEQUENCE</scope>
    <source>
        <tissue evidence="6">Leaf</tissue>
    </source>
</reference>
<dbReference type="GO" id="GO:0019843">
    <property type="term" value="F:rRNA binding"/>
    <property type="evidence" value="ECO:0007669"/>
    <property type="project" value="InterPro"/>
</dbReference>
<feature type="compositionally biased region" description="Acidic residues" evidence="5">
    <location>
        <begin position="302"/>
        <end position="319"/>
    </location>
</feature>
<evidence type="ECO:0000256" key="3">
    <source>
        <dbReference type="ARBA" id="ARBA00009512"/>
    </source>
</evidence>
<protein>
    <submittedName>
        <fullName evidence="6">Trehalose-phosphate</fullName>
    </submittedName>
</protein>
<evidence type="ECO:0000256" key="4">
    <source>
        <dbReference type="ARBA" id="ARBA00022801"/>
    </source>
</evidence>
<dbReference type="InterPro" id="IPR000529">
    <property type="entry name" value="Ribosomal_bS6"/>
</dbReference>
<proteinExistence type="inferred from homology"/>
<organism evidence="6 7">
    <name type="scientific">Musa troglodytarum</name>
    <name type="common">fe'i banana</name>
    <dbReference type="NCBI Taxonomy" id="320322"/>
    <lineage>
        <taxon>Eukaryota</taxon>
        <taxon>Viridiplantae</taxon>
        <taxon>Streptophyta</taxon>
        <taxon>Embryophyta</taxon>
        <taxon>Tracheophyta</taxon>
        <taxon>Spermatophyta</taxon>
        <taxon>Magnoliopsida</taxon>
        <taxon>Liliopsida</taxon>
        <taxon>Zingiberales</taxon>
        <taxon>Musaceae</taxon>
        <taxon>Musa</taxon>
    </lineage>
</organism>
<dbReference type="CDD" id="cd15465">
    <property type="entry name" value="bS6_mito"/>
    <property type="match status" value="1"/>
</dbReference>